<dbReference type="EMBL" id="JAEAOA010001820">
    <property type="protein sequence ID" value="KAK3592307.1"/>
    <property type="molecule type" value="Genomic_DNA"/>
</dbReference>
<evidence type="ECO:0000256" key="1">
    <source>
        <dbReference type="SAM" id="MobiDB-lite"/>
    </source>
</evidence>
<reference evidence="4" key="3">
    <citation type="submission" date="2023-05" db="EMBL/GenBank/DDBJ databases">
        <authorList>
            <person name="Smith C.H."/>
        </authorList>
    </citation>
    <scope>NUCLEOTIDE SEQUENCE</scope>
    <source>
        <strain evidence="4">CHS0354</strain>
        <tissue evidence="4">Mantle</tissue>
    </source>
</reference>
<feature type="region of interest" description="Disordered" evidence="1">
    <location>
        <begin position="205"/>
        <end position="226"/>
    </location>
</feature>
<reference evidence="4" key="2">
    <citation type="journal article" date="2021" name="Genome Biol. Evol.">
        <title>Developing a high-quality reference genome for a parasitic bivalve with doubly uniparental inheritance (Bivalvia: Unionida).</title>
        <authorList>
            <person name="Smith C.H."/>
        </authorList>
    </citation>
    <scope>NUCLEOTIDE SEQUENCE</scope>
    <source>
        <strain evidence="4">CHS0354</strain>
        <tissue evidence="4">Mantle</tissue>
    </source>
</reference>
<keyword evidence="2" id="KW-0812">Transmembrane</keyword>
<sequence length="226" mass="24850">MTIHISCGVLAFTASLFEVTVAKECYNRLLADSRFQCEYDCCGEQYKQQCCNFTLQIIGTVIGLVIVLAIIIGVTYYCCRKKSHHGGSTFRALLVRFGISPNPNTTTVTTVNNIRQPGFHHFRGNGHHYGSPQGYGPMPPGYIPLPPRIPPGQHQLYGGAVDPANPTSQPFVSPTAPLPPSYSFEPSHVYFVPKRMPPPPAYDSITHLNPTFKHDDNGSNMPSPSM</sequence>
<feature type="signal peptide" evidence="3">
    <location>
        <begin position="1"/>
        <end position="22"/>
    </location>
</feature>
<gene>
    <name evidence="4" type="ORF">CHS0354_030643</name>
</gene>
<keyword evidence="2" id="KW-1133">Transmembrane helix</keyword>
<comment type="caution">
    <text evidence="4">The sequence shown here is derived from an EMBL/GenBank/DDBJ whole genome shotgun (WGS) entry which is preliminary data.</text>
</comment>
<reference evidence="4" key="1">
    <citation type="journal article" date="2021" name="Genome Biol. Evol.">
        <title>A High-Quality Reference Genome for a Parasitic Bivalve with Doubly Uniparental Inheritance (Bivalvia: Unionida).</title>
        <authorList>
            <person name="Smith C.H."/>
        </authorList>
    </citation>
    <scope>NUCLEOTIDE SEQUENCE</scope>
    <source>
        <strain evidence="4">CHS0354</strain>
    </source>
</reference>
<feature type="transmembrane region" description="Helical" evidence="2">
    <location>
        <begin position="57"/>
        <end position="79"/>
    </location>
</feature>
<keyword evidence="5" id="KW-1185">Reference proteome</keyword>
<name>A0AAE0VWZ5_9BIVA</name>
<organism evidence="4 5">
    <name type="scientific">Potamilus streckersoni</name>
    <dbReference type="NCBI Taxonomy" id="2493646"/>
    <lineage>
        <taxon>Eukaryota</taxon>
        <taxon>Metazoa</taxon>
        <taxon>Spiralia</taxon>
        <taxon>Lophotrochozoa</taxon>
        <taxon>Mollusca</taxon>
        <taxon>Bivalvia</taxon>
        <taxon>Autobranchia</taxon>
        <taxon>Heteroconchia</taxon>
        <taxon>Palaeoheterodonta</taxon>
        <taxon>Unionida</taxon>
        <taxon>Unionoidea</taxon>
        <taxon>Unionidae</taxon>
        <taxon>Ambleminae</taxon>
        <taxon>Lampsilini</taxon>
        <taxon>Potamilus</taxon>
    </lineage>
</organism>
<accession>A0AAE0VWZ5</accession>
<proteinExistence type="predicted"/>
<evidence type="ECO:0000313" key="4">
    <source>
        <dbReference type="EMBL" id="KAK3592307.1"/>
    </source>
</evidence>
<evidence type="ECO:0000313" key="5">
    <source>
        <dbReference type="Proteomes" id="UP001195483"/>
    </source>
</evidence>
<protein>
    <submittedName>
        <fullName evidence="4">Uncharacterized protein</fullName>
    </submittedName>
</protein>
<keyword evidence="3" id="KW-0732">Signal</keyword>
<feature type="chain" id="PRO_5041899037" evidence="3">
    <location>
        <begin position="23"/>
        <end position="226"/>
    </location>
</feature>
<keyword evidence="2" id="KW-0472">Membrane</keyword>
<evidence type="ECO:0000256" key="2">
    <source>
        <dbReference type="SAM" id="Phobius"/>
    </source>
</evidence>
<evidence type="ECO:0000256" key="3">
    <source>
        <dbReference type="SAM" id="SignalP"/>
    </source>
</evidence>
<dbReference type="Proteomes" id="UP001195483">
    <property type="component" value="Unassembled WGS sequence"/>
</dbReference>
<dbReference type="AlphaFoldDB" id="A0AAE0VWZ5"/>